<dbReference type="AlphaFoldDB" id="A0A139GTZ2"/>
<proteinExistence type="predicted"/>
<comment type="caution">
    <text evidence="1">The sequence shown here is derived from an EMBL/GenBank/DDBJ whole genome shotgun (WGS) entry which is preliminary data.</text>
</comment>
<gene>
    <name evidence="1" type="ORF">AC578_9088</name>
</gene>
<name>A0A139GTZ2_9PEZI</name>
<dbReference type="Proteomes" id="UP000070133">
    <property type="component" value="Unassembled WGS sequence"/>
</dbReference>
<keyword evidence="2" id="KW-1185">Reference proteome</keyword>
<dbReference type="EMBL" id="LFZN01000425">
    <property type="protein sequence ID" value="KXS93637.1"/>
    <property type="molecule type" value="Genomic_DNA"/>
</dbReference>
<evidence type="ECO:0000313" key="2">
    <source>
        <dbReference type="Proteomes" id="UP000070133"/>
    </source>
</evidence>
<accession>A0A139GTZ2</accession>
<reference evidence="1 2" key="1">
    <citation type="submission" date="2015-07" db="EMBL/GenBank/DDBJ databases">
        <title>Comparative genomics of the Sigatoka disease complex on banana suggests a link between parallel evolutionary changes in Pseudocercospora fijiensis and Pseudocercospora eumusae and increased virulence on the banana host.</title>
        <authorList>
            <person name="Chang T.-C."/>
            <person name="Salvucci A."/>
            <person name="Crous P.W."/>
            <person name="Stergiopoulos I."/>
        </authorList>
    </citation>
    <scope>NUCLEOTIDE SEQUENCE [LARGE SCALE GENOMIC DNA]</scope>
    <source>
        <strain evidence="1 2">CBS 114824</strain>
    </source>
</reference>
<sequence length="92" mass="10757">MKHSPSLPNRDFPNNREIHGQKFTPICFSVNLNVRKWQNKLKRDVEPSWHKMSLRERAYILVLSFWPNGLPLPGRKKGWKNATLGELASGKY</sequence>
<organism evidence="1 2">
    <name type="scientific">Pseudocercospora eumusae</name>
    <dbReference type="NCBI Taxonomy" id="321146"/>
    <lineage>
        <taxon>Eukaryota</taxon>
        <taxon>Fungi</taxon>
        <taxon>Dikarya</taxon>
        <taxon>Ascomycota</taxon>
        <taxon>Pezizomycotina</taxon>
        <taxon>Dothideomycetes</taxon>
        <taxon>Dothideomycetidae</taxon>
        <taxon>Mycosphaerellales</taxon>
        <taxon>Mycosphaerellaceae</taxon>
        <taxon>Pseudocercospora</taxon>
    </lineage>
</organism>
<evidence type="ECO:0000313" key="1">
    <source>
        <dbReference type="EMBL" id="KXS93637.1"/>
    </source>
</evidence>
<protein>
    <submittedName>
        <fullName evidence="1">Uncharacterized protein</fullName>
    </submittedName>
</protein>